<evidence type="ECO:0000256" key="9">
    <source>
        <dbReference type="ARBA" id="ARBA00023002"/>
    </source>
</evidence>
<dbReference type="PRINTS" id="PR00081">
    <property type="entry name" value="GDHRDH"/>
</dbReference>
<proteinExistence type="inferred from homology"/>
<keyword evidence="7" id="KW-0521">NADP</keyword>
<dbReference type="PANTHER" id="PTHR43544">
    <property type="entry name" value="SHORT-CHAIN DEHYDROGENASE/REDUCTASE"/>
    <property type="match status" value="1"/>
</dbReference>
<dbReference type="PANTHER" id="PTHR43544:SF7">
    <property type="entry name" value="NADB-LER2"/>
    <property type="match status" value="1"/>
</dbReference>
<comment type="subcellular location">
    <subcellularLocation>
        <location evidence="1 13">Endoplasmic reticulum membrane</location>
        <topology evidence="1 13">Multi-pass membrane protein</topology>
    </subcellularLocation>
    <subcellularLocation>
        <location evidence="13">Golgi apparatus membrane</location>
        <topology evidence="13">Multi-pass membrane protein</topology>
    </subcellularLocation>
</comment>
<dbReference type="OrthoDB" id="2192830at2759"/>
<keyword evidence="4 13" id="KW-0813">Transport</keyword>
<evidence type="ECO:0000256" key="6">
    <source>
        <dbReference type="ARBA" id="ARBA00022824"/>
    </source>
</evidence>
<dbReference type="GO" id="GO:0016491">
    <property type="term" value="F:oxidoreductase activity"/>
    <property type="evidence" value="ECO:0007669"/>
    <property type="project" value="UniProtKB-KW"/>
</dbReference>
<dbReference type="Pfam" id="PF00106">
    <property type="entry name" value="adh_short"/>
    <property type="match status" value="1"/>
</dbReference>
<organism evidence="14 15">
    <name type="scientific">Rhodotorula taiwanensis</name>
    <dbReference type="NCBI Taxonomy" id="741276"/>
    <lineage>
        <taxon>Eukaryota</taxon>
        <taxon>Fungi</taxon>
        <taxon>Dikarya</taxon>
        <taxon>Basidiomycota</taxon>
        <taxon>Pucciniomycotina</taxon>
        <taxon>Microbotryomycetes</taxon>
        <taxon>Sporidiobolales</taxon>
        <taxon>Sporidiobolaceae</taxon>
        <taxon>Rhodotorula</taxon>
    </lineage>
</organism>
<evidence type="ECO:0000256" key="5">
    <source>
        <dbReference type="ARBA" id="ARBA00022692"/>
    </source>
</evidence>
<dbReference type="SUPFAM" id="SSF51735">
    <property type="entry name" value="NAD(P)-binding Rossmann-fold domains"/>
    <property type="match status" value="1"/>
</dbReference>
<evidence type="ECO:0000256" key="7">
    <source>
        <dbReference type="ARBA" id="ARBA00022857"/>
    </source>
</evidence>
<evidence type="ECO:0000256" key="13">
    <source>
        <dbReference type="RuleBase" id="RU368065"/>
    </source>
</evidence>
<evidence type="ECO:0000256" key="4">
    <source>
        <dbReference type="ARBA" id="ARBA00022448"/>
    </source>
</evidence>
<keyword evidence="11 13" id="KW-0443">Lipid metabolism</keyword>
<comment type="similarity">
    <text evidence="3 13">Belongs to the ARV1 family.</text>
</comment>
<keyword evidence="6 13" id="KW-0256">Endoplasmic reticulum</keyword>
<dbReference type="AlphaFoldDB" id="A0A2S5BFG3"/>
<keyword evidence="13" id="KW-0746">Sphingolipid metabolism</keyword>
<evidence type="ECO:0000256" key="11">
    <source>
        <dbReference type="ARBA" id="ARBA00023098"/>
    </source>
</evidence>
<dbReference type="InterPro" id="IPR002347">
    <property type="entry name" value="SDR_fam"/>
</dbReference>
<evidence type="ECO:0000256" key="1">
    <source>
        <dbReference type="ARBA" id="ARBA00004477"/>
    </source>
</evidence>
<keyword evidence="12" id="KW-0472">Membrane</keyword>
<dbReference type="GO" id="GO:0097036">
    <property type="term" value="P:regulation of plasma membrane sterol distribution"/>
    <property type="evidence" value="ECO:0007669"/>
    <property type="project" value="UniProtKB-UniRule"/>
</dbReference>
<dbReference type="Proteomes" id="UP000237144">
    <property type="component" value="Unassembled WGS sequence"/>
</dbReference>
<comment type="function">
    <text evidence="13">Mediator of sterol homeostasis involved in sterol uptake, trafficking and distribution into membranes.</text>
</comment>
<dbReference type="GO" id="GO:0032366">
    <property type="term" value="P:intracellular sterol transport"/>
    <property type="evidence" value="ECO:0007669"/>
    <property type="project" value="UniProtKB-UniRule"/>
</dbReference>
<evidence type="ECO:0000313" key="14">
    <source>
        <dbReference type="EMBL" id="POY75500.1"/>
    </source>
</evidence>
<evidence type="ECO:0000256" key="3">
    <source>
        <dbReference type="ARBA" id="ARBA00009187"/>
    </source>
</evidence>
<keyword evidence="15" id="KW-1185">Reference proteome</keyword>
<evidence type="ECO:0000256" key="10">
    <source>
        <dbReference type="ARBA" id="ARBA00023055"/>
    </source>
</evidence>
<keyword evidence="5" id="KW-0812">Transmembrane</keyword>
<name>A0A2S5BFG3_9BASI</name>
<keyword evidence="13" id="KW-0333">Golgi apparatus</keyword>
<accession>A0A2S5BFG3</accession>
<dbReference type="InterPro" id="IPR051468">
    <property type="entry name" value="Fungal_SecMetab_SDRs"/>
</dbReference>
<comment type="similarity">
    <text evidence="2">Belongs to the short-chain dehydrogenases/reductases (SDR) family.</text>
</comment>
<comment type="caution">
    <text evidence="14">The sequence shown here is derived from an EMBL/GenBank/DDBJ whole genome shotgun (WGS) entry which is preliminary data.</text>
</comment>
<reference evidence="14 15" key="1">
    <citation type="journal article" date="2018" name="Front. Microbiol.">
        <title>Prospects for Fungal Bioremediation of Acidic Radioactive Waste Sites: Characterization and Genome Sequence of Rhodotorula taiwanensis MD1149.</title>
        <authorList>
            <person name="Tkavc R."/>
            <person name="Matrosova V.Y."/>
            <person name="Grichenko O.E."/>
            <person name="Gostincar C."/>
            <person name="Volpe R.P."/>
            <person name="Klimenkova P."/>
            <person name="Gaidamakova E.K."/>
            <person name="Zhou C.E."/>
            <person name="Stewart B.J."/>
            <person name="Lyman M.G."/>
            <person name="Malfatti S.A."/>
            <person name="Rubinfeld B."/>
            <person name="Courtot M."/>
            <person name="Singh J."/>
            <person name="Dalgard C.L."/>
            <person name="Hamilton T."/>
            <person name="Frey K.G."/>
            <person name="Gunde-Cimerman N."/>
            <person name="Dugan L."/>
            <person name="Daly M.J."/>
        </authorList>
    </citation>
    <scope>NUCLEOTIDE SEQUENCE [LARGE SCALE GENOMIC DNA]</scope>
    <source>
        <strain evidence="14 15">MD1149</strain>
    </source>
</reference>
<keyword evidence="9" id="KW-0560">Oxidoreductase</keyword>
<dbReference type="EMBL" id="PJQD01000014">
    <property type="protein sequence ID" value="POY75500.1"/>
    <property type="molecule type" value="Genomic_DNA"/>
</dbReference>
<dbReference type="GO" id="GO:0005789">
    <property type="term" value="C:endoplasmic reticulum membrane"/>
    <property type="evidence" value="ECO:0007669"/>
    <property type="project" value="UniProtKB-SubCell"/>
</dbReference>
<evidence type="ECO:0000313" key="15">
    <source>
        <dbReference type="Proteomes" id="UP000237144"/>
    </source>
</evidence>
<dbReference type="InterPro" id="IPR007290">
    <property type="entry name" value="Arv1"/>
</dbReference>
<evidence type="ECO:0000256" key="12">
    <source>
        <dbReference type="ARBA" id="ARBA00023136"/>
    </source>
</evidence>
<dbReference type="Gene3D" id="3.40.50.720">
    <property type="entry name" value="NAD(P)-binding Rossmann-like Domain"/>
    <property type="match status" value="1"/>
</dbReference>
<dbReference type="GO" id="GO:0016125">
    <property type="term" value="P:sterol metabolic process"/>
    <property type="evidence" value="ECO:0007669"/>
    <property type="project" value="UniProtKB-UniRule"/>
</dbReference>
<dbReference type="GO" id="GO:0000139">
    <property type="term" value="C:Golgi membrane"/>
    <property type="evidence" value="ECO:0007669"/>
    <property type="project" value="UniProtKB-SubCell"/>
</dbReference>
<dbReference type="InterPro" id="IPR036291">
    <property type="entry name" value="NAD(P)-bd_dom_sf"/>
</dbReference>
<dbReference type="CDD" id="cd05325">
    <property type="entry name" value="carb_red_sniffer_like_SDR_c"/>
    <property type="match status" value="1"/>
</dbReference>
<evidence type="ECO:0000256" key="8">
    <source>
        <dbReference type="ARBA" id="ARBA00022989"/>
    </source>
</evidence>
<protein>
    <recommendedName>
        <fullName evidence="13">Protein ARV</fullName>
    </recommendedName>
</protein>
<evidence type="ECO:0000256" key="2">
    <source>
        <dbReference type="ARBA" id="ARBA00006484"/>
    </source>
</evidence>
<dbReference type="Pfam" id="PF04161">
    <property type="entry name" value="Arv1"/>
    <property type="match status" value="1"/>
</dbReference>
<keyword evidence="10 13" id="KW-0445">Lipid transport</keyword>
<sequence>MPTCDLRALGADQEGYICVACAGPVASLYVKYADPTNTSLLECPHCASLADVYQSLPRPILLLDLLLLKRDVYRHLLWNRGGDSYASRRRYRRGLSLKLAALTVGTDALVRCTGIETESEVQALLLFAQAFGYCLLELIPLTAFAASIPTIFFLVVSSVIWRAEYLPSPANSDGIFALLSPLDELYRKHAVEIRTGGIGAPPPLAFLASYSRANLKSGLAQIGAARGWASEAVLRKGIGGASALVAFSVTGANRPNGIGFSLVSKLVKRTDALVFATARDPTRAAELQSLARENDNLVILKLEATSEADAQAAAEAVEAKAGRLDVLIANAGYFTPGWVLDLSLDAFRKSWETNTLGTIILFKAFAGLLFKAEAPVFAPISTAGGSMGLAYPAPLAAYGSSKAALNYITVSLHLAHEQENLTAFVTHPGLVDTDMGDAAIASVGVTKEQAGPISVDESTDGILKVFDGATRASHGSKFFGYDGTQVPW</sequence>
<dbReference type="GO" id="GO:0006665">
    <property type="term" value="P:sphingolipid metabolic process"/>
    <property type="evidence" value="ECO:0007669"/>
    <property type="project" value="UniProtKB-UniRule"/>
</dbReference>
<keyword evidence="8" id="KW-1133">Transmembrane helix</keyword>
<gene>
    <name evidence="14" type="ORF">BMF94_1402</name>
</gene>
<comment type="function">
    <text evidence="13">Regulates also the sphingolipid metabolism.</text>
</comment>